<accession>A0A7Y6QCQ5</accession>
<dbReference type="InterPro" id="IPR027417">
    <property type="entry name" value="P-loop_NTPase"/>
</dbReference>
<sequence>MSLNINKSYKAILDGARQGRFVTYGDVAAASNVEWRIARRPLPLQLDQLVKISHDRGWPLISAIVVSKNNLETGNLEGESLTGFISAVKKLGIPVNDPQTFLREQQQAVFEWAKTAPDELDAETDDGEDDPGGPRFVRYFGPVLSALQSFGGKANPEQVFEWIKENLDVPADEINAVTKGGNQSRFENKVGWARFYLAKAGLIDGSKRGVWALTPEGLETTLTHAQALALFKEVRKQFSTDDEIDEDAAPDTVTGQELFADPDRQFWFVGAAWGGNDDQTERFYSEGIWQNGLHNKFTDEIQRMKPGDKIAIKASFVRKHNLPFDNRGQPVSCMRIKAIGTITENMGDGKTVKVDWEVLDPPRDWFFYTYRVTLVEADPNDEMARRLIAFAFAGAKQDYDFWIRQPYFAKKYGPEQETHNLNELFENDVLETEEEAAAPSYTVDNIIDDGCFLPRDEIDRILGRVESKRNLVLQGPPGTGKTWLAKRLAYVLLGSKDPKVTRDRLRVMQFHPSLSYEDFIRGWRPSGDGKLALIDGVFLEIVEAAKAEPDRPFVLVIEEINRGNPAQIFGEVLTLLEDTKRYREEAMELAYRRSPGERVYVPRNLYVIGTMNIADRSLALVDLALRRRFAFVGLEPQLNGLWREWCVKKCSLTDDFVSLVEKRMNALNEEIAQDRALGQQYRIGHSYVTPSGALTGDAHDWFGQIVRTEIVPLLEEYWFDASEKVSAAQQKLLAEL</sequence>
<evidence type="ECO:0000259" key="1">
    <source>
        <dbReference type="SMART" id="SM00382"/>
    </source>
</evidence>
<comment type="caution">
    <text evidence="2">The sequence shown here is derived from an EMBL/GenBank/DDBJ whole genome shotgun (WGS) entry which is preliminary data.</text>
</comment>
<dbReference type="SUPFAM" id="SSF52540">
    <property type="entry name" value="P-loop containing nucleoside triphosphate hydrolases"/>
    <property type="match status" value="1"/>
</dbReference>
<dbReference type="Pfam" id="PF07728">
    <property type="entry name" value="AAA_5"/>
    <property type="match status" value="1"/>
</dbReference>
<evidence type="ECO:0000313" key="3">
    <source>
        <dbReference type="Proteomes" id="UP000520198"/>
    </source>
</evidence>
<dbReference type="EMBL" id="JABWDU010000014">
    <property type="protein sequence ID" value="NVD43204.1"/>
    <property type="molecule type" value="Genomic_DNA"/>
</dbReference>
<dbReference type="RefSeq" id="WP_176356530.1">
    <property type="nucleotide sequence ID" value="NZ_JABWDU010000014.1"/>
</dbReference>
<dbReference type="SMART" id="SM00382">
    <property type="entry name" value="AAA"/>
    <property type="match status" value="1"/>
</dbReference>
<reference evidence="2 3" key="1">
    <citation type="submission" date="2020-06" db="EMBL/GenBank/DDBJ databases">
        <authorList>
            <person name="Grouzdev D.S."/>
        </authorList>
    </citation>
    <scope>NUCLEOTIDE SEQUENCE [LARGE SCALE GENOMIC DNA]</scope>
    <source>
        <strain evidence="2 3">HO-A22</strain>
    </source>
</reference>
<dbReference type="PANTHER" id="PTHR37291">
    <property type="entry name" value="5-METHYLCYTOSINE-SPECIFIC RESTRICTION ENZYME B"/>
    <property type="match status" value="1"/>
</dbReference>
<gene>
    <name evidence="2" type="ORF">HT585_30515</name>
</gene>
<dbReference type="InterPro" id="IPR025745">
    <property type="entry name" value="Mrr-like_N_dom"/>
</dbReference>
<dbReference type="GO" id="GO:0016887">
    <property type="term" value="F:ATP hydrolysis activity"/>
    <property type="evidence" value="ECO:0007669"/>
    <property type="project" value="InterPro"/>
</dbReference>
<keyword evidence="3" id="KW-1185">Reference proteome</keyword>
<proteinExistence type="predicted"/>
<dbReference type="GO" id="GO:0005524">
    <property type="term" value="F:ATP binding"/>
    <property type="evidence" value="ECO:0007669"/>
    <property type="project" value="InterPro"/>
</dbReference>
<organism evidence="2 3">
    <name type="scientific">Ensifer oleiphilus</name>
    <dbReference type="NCBI Taxonomy" id="2742698"/>
    <lineage>
        <taxon>Bacteria</taxon>
        <taxon>Pseudomonadati</taxon>
        <taxon>Pseudomonadota</taxon>
        <taxon>Alphaproteobacteria</taxon>
        <taxon>Hyphomicrobiales</taxon>
        <taxon>Rhizobiaceae</taxon>
        <taxon>Sinorhizobium/Ensifer group</taxon>
        <taxon>Ensifer</taxon>
    </lineage>
</organism>
<dbReference type="Pfam" id="PF14338">
    <property type="entry name" value="Mrr_N"/>
    <property type="match status" value="1"/>
</dbReference>
<dbReference type="PANTHER" id="PTHR37291:SF1">
    <property type="entry name" value="TYPE IV METHYL-DIRECTED RESTRICTION ENZYME ECOKMCRB SUBUNIT"/>
    <property type="match status" value="1"/>
</dbReference>
<dbReference type="InterPro" id="IPR003593">
    <property type="entry name" value="AAA+_ATPase"/>
</dbReference>
<dbReference type="Gene3D" id="3.40.50.300">
    <property type="entry name" value="P-loop containing nucleotide triphosphate hydrolases"/>
    <property type="match status" value="1"/>
</dbReference>
<name>A0A7Y6QCQ5_9HYPH</name>
<evidence type="ECO:0000313" key="2">
    <source>
        <dbReference type="EMBL" id="NVD43204.1"/>
    </source>
</evidence>
<dbReference type="InterPro" id="IPR011704">
    <property type="entry name" value="ATPase_dyneun-rel_AAA"/>
</dbReference>
<feature type="domain" description="AAA+ ATPase" evidence="1">
    <location>
        <begin position="467"/>
        <end position="635"/>
    </location>
</feature>
<protein>
    <submittedName>
        <fullName evidence="2">AAA family ATPase</fullName>
    </submittedName>
</protein>
<dbReference type="Proteomes" id="UP000520198">
    <property type="component" value="Unassembled WGS sequence"/>
</dbReference>
<dbReference type="CDD" id="cd00009">
    <property type="entry name" value="AAA"/>
    <property type="match status" value="1"/>
</dbReference>
<dbReference type="InterPro" id="IPR052934">
    <property type="entry name" value="Methyl-DNA_Rec/Restrict_Enz"/>
</dbReference>
<dbReference type="AlphaFoldDB" id="A0A7Y6QCQ5"/>